<dbReference type="SUPFAM" id="SSF55136">
    <property type="entry name" value="Probable bacterial effector-binding domain"/>
    <property type="match status" value="1"/>
</dbReference>
<dbReference type="EMBL" id="CP119075">
    <property type="protein sequence ID" value="WED63623.1"/>
    <property type="molecule type" value="Genomic_DNA"/>
</dbReference>
<dbReference type="Gene3D" id="3.20.80.10">
    <property type="entry name" value="Regulatory factor, effector binding domain"/>
    <property type="match status" value="1"/>
</dbReference>
<dbReference type="SUPFAM" id="SSF46689">
    <property type="entry name" value="Homeodomain-like"/>
    <property type="match status" value="2"/>
</dbReference>
<evidence type="ECO:0000256" key="2">
    <source>
        <dbReference type="ARBA" id="ARBA00023125"/>
    </source>
</evidence>
<dbReference type="InterPro" id="IPR018060">
    <property type="entry name" value="HTH_AraC"/>
</dbReference>
<name>A0AAE9ZW68_9BACT</name>
<dbReference type="InterPro" id="IPR050908">
    <property type="entry name" value="SmbC-like"/>
</dbReference>
<dbReference type="InterPro" id="IPR009057">
    <property type="entry name" value="Homeodomain-like_sf"/>
</dbReference>
<evidence type="ECO:0000259" key="4">
    <source>
        <dbReference type="PROSITE" id="PS01124"/>
    </source>
</evidence>
<dbReference type="SMART" id="SM00342">
    <property type="entry name" value="HTH_ARAC"/>
    <property type="match status" value="1"/>
</dbReference>
<reference evidence="5" key="1">
    <citation type="submission" date="2023-03" db="EMBL/GenBank/DDBJ databases">
        <title>Lomoglobus Profundus gen. nov., sp. nov., a novel member of the phylum Verrucomicrobia, isolated from deep-marine sediment of South China Sea.</title>
        <authorList>
            <person name="Ahmad T."/>
            <person name="Ishaq S.E."/>
            <person name="Wang F."/>
        </authorList>
    </citation>
    <scope>NUCLEOTIDE SEQUENCE</scope>
    <source>
        <strain evidence="5">LMO-M01</strain>
    </source>
</reference>
<sequence>MRNVPGKSAPPPLAYVERINRAVDFVLQHWDETLRLDAVARAAGFSPFHFHRVFSVLMGESLNTFVKRVRLERALKLMSQKDWSTRRSPSLTDIAFSCGFESPADFSRCFKQQYGVPPSRFDVDAFRATRRDDWQTAVAGPAQRHLLDGLPPGQNPDGFAVTFRPLPPRIVAYIRIANSYREGVVPAAADRLMAWAEAHGCADRQWLGYAWDDPEIVDVEKCRYDVGVEVDDVTPTGEIGRFEFPAMRVAELEIRGGIDLEMRALDWLFATWLPTSGYVPTDQPCFEAWIGRPFAHGQEHFELRLQLPVERG</sequence>
<dbReference type="PROSITE" id="PS01124">
    <property type="entry name" value="HTH_ARAC_FAMILY_2"/>
    <property type="match status" value="1"/>
</dbReference>
<evidence type="ECO:0000256" key="1">
    <source>
        <dbReference type="ARBA" id="ARBA00023015"/>
    </source>
</evidence>
<keyword evidence="2" id="KW-0238">DNA-binding</keyword>
<dbReference type="InterPro" id="IPR011256">
    <property type="entry name" value="Reg_factor_effector_dom_sf"/>
</dbReference>
<dbReference type="GO" id="GO:0003700">
    <property type="term" value="F:DNA-binding transcription factor activity"/>
    <property type="evidence" value="ECO:0007669"/>
    <property type="project" value="InterPro"/>
</dbReference>
<keyword evidence="3" id="KW-0804">Transcription</keyword>
<protein>
    <submittedName>
        <fullName evidence="5">AraC family transcriptional regulator</fullName>
    </submittedName>
</protein>
<dbReference type="AlphaFoldDB" id="A0AAE9ZW68"/>
<evidence type="ECO:0000313" key="5">
    <source>
        <dbReference type="EMBL" id="WED63623.1"/>
    </source>
</evidence>
<dbReference type="PANTHER" id="PTHR40055:SF1">
    <property type="entry name" value="TRANSCRIPTIONAL REGULATOR YGIV-RELATED"/>
    <property type="match status" value="1"/>
</dbReference>
<dbReference type="RefSeq" id="WP_330929830.1">
    <property type="nucleotide sequence ID" value="NZ_CP119075.1"/>
</dbReference>
<dbReference type="Pfam" id="PF06445">
    <property type="entry name" value="GyrI-like"/>
    <property type="match status" value="1"/>
</dbReference>
<dbReference type="SMART" id="SM00871">
    <property type="entry name" value="AraC_E_bind"/>
    <property type="match status" value="1"/>
</dbReference>
<evidence type="ECO:0000256" key="3">
    <source>
        <dbReference type="ARBA" id="ARBA00023163"/>
    </source>
</evidence>
<dbReference type="GO" id="GO:0043565">
    <property type="term" value="F:sequence-specific DNA binding"/>
    <property type="evidence" value="ECO:0007669"/>
    <property type="project" value="InterPro"/>
</dbReference>
<organism evidence="5 6">
    <name type="scientific">Synoicihabitans lomoniglobus</name>
    <dbReference type="NCBI Taxonomy" id="2909285"/>
    <lineage>
        <taxon>Bacteria</taxon>
        <taxon>Pseudomonadati</taxon>
        <taxon>Verrucomicrobiota</taxon>
        <taxon>Opitutia</taxon>
        <taxon>Opitutales</taxon>
        <taxon>Opitutaceae</taxon>
        <taxon>Synoicihabitans</taxon>
    </lineage>
</organism>
<proteinExistence type="predicted"/>
<keyword evidence="1" id="KW-0805">Transcription regulation</keyword>
<dbReference type="PRINTS" id="PR00032">
    <property type="entry name" value="HTHARAC"/>
</dbReference>
<dbReference type="InterPro" id="IPR010499">
    <property type="entry name" value="AraC_E-bd"/>
</dbReference>
<evidence type="ECO:0000313" key="6">
    <source>
        <dbReference type="Proteomes" id="UP001218638"/>
    </source>
</evidence>
<feature type="domain" description="HTH araC/xylS-type" evidence="4">
    <location>
        <begin position="20"/>
        <end position="124"/>
    </location>
</feature>
<dbReference type="Proteomes" id="UP001218638">
    <property type="component" value="Chromosome"/>
</dbReference>
<keyword evidence="6" id="KW-1185">Reference proteome</keyword>
<dbReference type="Pfam" id="PF12833">
    <property type="entry name" value="HTH_18"/>
    <property type="match status" value="1"/>
</dbReference>
<dbReference type="Gene3D" id="1.10.10.60">
    <property type="entry name" value="Homeodomain-like"/>
    <property type="match status" value="2"/>
</dbReference>
<dbReference type="InterPro" id="IPR029442">
    <property type="entry name" value="GyrI-like"/>
</dbReference>
<dbReference type="KEGG" id="slom:PXH66_14900"/>
<dbReference type="PANTHER" id="PTHR40055">
    <property type="entry name" value="TRANSCRIPTIONAL REGULATOR YGIV-RELATED"/>
    <property type="match status" value="1"/>
</dbReference>
<accession>A0AAE9ZW68</accession>
<dbReference type="InterPro" id="IPR020449">
    <property type="entry name" value="Tscrpt_reg_AraC-type_HTH"/>
</dbReference>
<gene>
    <name evidence="5" type="ORF">PXH66_14900</name>
</gene>